<dbReference type="GO" id="GO:0005737">
    <property type="term" value="C:cytoplasm"/>
    <property type="evidence" value="ECO:0007669"/>
    <property type="project" value="TreeGrafter"/>
</dbReference>
<dbReference type="EC" id="2.5.1.3" evidence="10"/>
<keyword evidence="5 10" id="KW-0460">Magnesium</keyword>
<dbReference type="GO" id="GO:0009229">
    <property type="term" value="P:thiamine diphosphate biosynthetic process"/>
    <property type="evidence" value="ECO:0007669"/>
    <property type="project" value="UniProtKB-UniRule"/>
</dbReference>
<dbReference type="GO" id="GO:0009228">
    <property type="term" value="P:thiamine biosynthetic process"/>
    <property type="evidence" value="ECO:0007669"/>
    <property type="project" value="UniProtKB-KW"/>
</dbReference>
<dbReference type="NCBIfam" id="TIGR00693">
    <property type="entry name" value="thiE"/>
    <property type="match status" value="1"/>
</dbReference>
<dbReference type="PANTHER" id="PTHR20857:SF23">
    <property type="entry name" value="THIAMINE BIOSYNTHETIC BIFUNCTIONAL ENZYME"/>
    <property type="match status" value="1"/>
</dbReference>
<comment type="catalytic activity">
    <reaction evidence="7 10 11">
        <text>4-methyl-5-(2-phosphooxyethyl)-thiazole + 4-amino-2-methyl-5-(diphosphooxymethyl)pyrimidine + H(+) = thiamine phosphate + diphosphate</text>
        <dbReference type="Rhea" id="RHEA:22328"/>
        <dbReference type="ChEBI" id="CHEBI:15378"/>
        <dbReference type="ChEBI" id="CHEBI:33019"/>
        <dbReference type="ChEBI" id="CHEBI:37575"/>
        <dbReference type="ChEBI" id="CHEBI:57841"/>
        <dbReference type="ChEBI" id="CHEBI:58296"/>
        <dbReference type="EC" id="2.5.1.3"/>
    </reaction>
</comment>
<keyword evidence="6 10" id="KW-0784">Thiamine biosynthesis</keyword>
<dbReference type="GO" id="GO:0016829">
    <property type="term" value="F:lyase activity"/>
    <property type="evidence" value="ECO:0007669"/>
    <property type="project" value="UniProtKB-KW"/>
</dbReference>
<proteinExistence type="inferred from homology"/>
<gene>
    <name evidence="10" type="primary">thiE</name>
    <name evidence="14" type="ORF">BSCA_0852</name>
</gene>
<comment type="catalytic activity">
    <reaction evidence="9 10 11">
        <text>2-[(2R,5Z)-2-carboxy-4-methylthiazol-5(2H)-ylidene]ethyl phosphate + 4-amino-2-methyl-5-(diphosphooxymethyl)pyrimidine + 2 H(+) = thiamine phosphate + CO2 + diphosphate</text>
        <dbReference type="Rhea" id="RHEA:47844"/>
        <dbReference type="ChEBI" id="CHEBI:15378"/>
        <dbReference type="ChEBI" id="CHEBI:16526"/>
        <dbReference type="ChEBI" id="CHEBI:33019"/>
        <dbReference type="ChEBI" id="CHEBI:37575"/>
        <dbReference type="ChEBI" id="CHEBI:57841"/>
        <dbReference type="ChEBI" id="CHEBI:62899"/>
        <dbReference type="EC" id="2.5.1.3"/>
    </reaction>
</comment>
<feature type="binding site" evidence="10">
    <location>
        <position position="108"/>
    </location>
    <ligand>
        <name>Mg(2+)</name>
        <dbReference type="ChEBI" id="CHEBI:18420"/>
    </ligand>
</feature>
<reference evidence="14 15" key="1">
    <citation type="submission" date="2014-03" db="EMBL/GenBank/DDBJ databases">
        <title>Genomics of Bifidobacteria.</title>
        <authorList>
            <person name="Ventura M."/>
            <person name="Milani C."/>
            <person name="Lugli G.A."/>
        </authorList>
    </citation>
    <scope>NUCLEOTIDE SEQUENCE [LARGE SCALE GENOMIC DNA]</scope>
    <source>
        <strain evidence="14 15">LMG 21589</strain>
    </source>
</reference>
<comment type="pathway">
    <text evidence="2 10 12">Cofactor biosynthesis; thiamine diphosphate biosynthesis; thiamine phosphate from 4-amino-2-methyl-5-diphosphomethylpyrimidine and 4-methyl-5-(2-phosphoethyl)-thiazole: step 1/1.</text>
</comment>
<organism evidence="14 15">
    <name type="scientific">Bifidobacterium scardovii</name>
    <dbReference type="NCBI Taxonomy" id="158787"/>
    <lineage>
        <taxon>Bacteria</taxon>
        <taxon>Bacillati</taxon>
        <taxon>Actinomycetota</taxon>
        <taxon>Actinomycetes</taxon>
        <taxon>Bifidobacteriales</taxon>
        <taxon>Bifidobacteriaceae</taxon>
        <taxon>Bifidobacterium</taxon>
    </lineage>
</organism>
<evidence type="ECO:0000256" key="2">
    <source>
        <dbReference type="ARBA" id="ARBA00005165"/>
    </source>
</evidence>
<dbReference type="InterPro" id="IPR022998">
    <property type="entry name" value="ThiamineP_synth_TenI"/>
</dbReference>
<evidence type="ECO:0000256" key="6">
    <source>
        <dbReference type="ARBA" id="ARBA00022977"/>
    </source>
</evidence>
<comment type="cofactor">
    <cofactor evidence="10">
        <name>Mg(2+)</name>
        <dbReference type="ChEBI" id="CHEBI:18420"/>
    </cofactor>
    <text evidence="10">Binds 1 Mg(2+) ion per subunit.</text>
</comment>
<keyword evidence="4 10" id="KW-0479">Metal-binding</keyword>
<dbReference type="GO" id="GO:0004789">
    <property type="term" value="F:thiamine-phosphate diphosphorylase activity"/>
    <property type="evidence" value="ECO:0007669"/>
    <property type="project" value="UniProtKB-UniRule"/>
</dbReference>
<dbReference type="STRING" id="158787.BSCA_0852"/>
<evidence type="ECO:0000259" key="13">
    <source>
        <dbReference type="Pfam" id="PF02581"/>
    </source>
</evidence>
<dbReference type="PANTHER" id="PTHR20857">
    <property type="entry name" value="THIAMINE-PHOSPHATE PYROPHOSPHORYLASE"/>
    <property type="match status" value="1"/>
</dbReference>
<dbReference type="InterPro" id="IPR013785">
    <property type="entry name" value="Aldolase_TIM"/>
</dbReference>
<keyword evidence="14" id="KW-0456">Lyase</keyword>
<feature type="binding site" evidence="10">
    <location>
        <position position="83"/>
    </location>
    <ligand>
        <name>4-amino-2-methyl-5-(diphosphooxymethyl)pyrimidine</name>
        <dbReference type="ChEBI" id="CHEBI:57841"/>
    </ligand>
</feature>
<dbReference type="OrthoDB" id="34166at2"/>
<dbReference type="GO" id="GO:0000287">
    <property type="term" value="F:magnesium ion binding"/>
    <property type="evidence" value="ECO:0007669"/>
    <property type="project" value="UniProtKB-UniRule"/>
</dbReference>
<evidence type="ECO:0000256" key="12">
    <source>
        <dbReference type="RuleBase" id="RU004253"/>
    </source>
</evidence>
<comment type="function">
    <text evidence="1 10">Condenses 4-methyl-5-(beta-hydroxyethyl)thiazole monophosphate (THZ-P) and 2-methyl-4-amino-5-hydroxymethyl pyrimidine pyrophosphate (HMP-PP) to form thiamine monophosphate (TMP).</text>
</comment>
<evidence type="ECO:0000256" key="10">
    <source>
        <dbReference type="HAMAP-Rule" id="MF_00097"/>
    </source>
</evidence>
<dbReference type="Proteomes" id="UP000029033">
    <property type="component" value="Unassembled WGS sequence"/>
</dbReference>
<comment type="catalytic activity">
    <reaction evidence="8 10 11">
        <text>2-(2-carboxy-4-methylthiazol-5-yl)ethyl phosphate + 4-amino-2-methyl-5-(diphosphooxymethyl)pyrimidine + 2 H(+) = thiamine phosphate + CO2 + diphosphate</text>
        <dbReference type="Rhea" id="RHEA:47848"/>
        <dbReference type="ChEBI" id="CHEBI:15378"/>
        <dbReference type="ChEBI" id="CHEBI:16526"/>
        <dbReference type="ChEBI" id="CHEBI:33019"/>
        <dbReference type="ChEBI" id="CHEBI:37575"/>
        <dbReference type="ChEBI" id="CHEBI:57841"/>
        <dbReference type="ChEBI" id="CHEBI:62890"/>
        <dbReference type="EC" id="2.5.1.3"/>
    </reaction>
</comment>
<evidence type="ECO:0000256" key="1">
    <source>
        <dbReference type="ARBA" id="ARBA00003814"/>
    </source>
</evidence>
<dbReference type="CDD" id="cd00564">
    <property type="entry name" value="TMP_TenI"/>
    <property type="match status" value="1"/>
</dbReference>
<dbReference type="Pfam" id="PF02581">
    <property type="entry name" value="TMP-TENI"/>
    <property type="match status" value="1"/>
</dbReference>
<keyword evidence="3 10" id="KW-0808">Transferase</keyword>
<feature type="binding site" evidence="10">
    <location>
        <begin position="156"/>
        <end position="158"/>
    </location>
    <ligand>
        <name>2-[(2R,5Z)-2-carboxy-4-methylthiazol-5(2H)-ylidene]ethyl phosphate</name>
        <dbReference type="ChEBI" id="CHEBI:62899"/>
    </ligand>
</feature>
<name>A0A087DGZ7_9BIFI</name>
<feature type="binding site" evidence="10">
    <location>
        <begin position="215"/>
        <end position="216"/>
    </location>
    <ligand>
        <name>2-[(2R,5Z)-2-carboxy-4-methylthiazol-5(2H)-ylidene]ethyl phosphate</name>
        <dbReference type="ChEBI" id="CHEBI:62899"/>
    </ligand>
</feature>
<feature type="binding site" evidence="10">
    <location>
        <position position="84"/>
    </location>
    <ligand>
        <name>Mg(2+)</name>
        <dbReference type="ChEBI" id="CHEBI:18420"/>
    </ligand>
</feature>
<comment type="caution">
    <text evidence="14">The sequence shown here is derived from an EMBL/GenBank/DDBJ whole genome shotgun (WGS) entry which is preliminary data.</text>
</comment>
<feature type="binding site" evidence="10">
    <location>
        <begin position="47"/>
        <end position="51"/>
    </location>
    <ligand>
        <name>4-amino-2-methyl-5-(diphosphooxymethyl)pyrimidine</name>
        <dbReference type="ChEBI" id="CHEBI:57841"/>
    </ligand>
</feature>
<evidence type="ECO:0000256" key="4">
    <source>
        <dbReference type="ARBA" id="ARBA00022723"/>
    </source>
</evidence>
<accession>A0A087DGZ7</accession>
<evidence type="ECO:0000256" key="11">
    <source>
        <dbReference type="RuleBase" id="RU003826"/>
    </source>
</evidence>
<comment type="similarity">
    <text evidence="10 11">Belongs to the thiamine-phosphate synthase family.</text>
</comment>
<keyword evidence="15" id="KW-1185">Reference proteome</keyword>
<evidence type="ECO:0000256" key="7">
    <source>
        <dbReference type="ARBA" id="ARBA00047334"/>
    </source>
</evidence>
<dbReference type="SUPFAM" id="SSF51391">
    <property type="entry name" value="Thiamin phosphate synthase"/>
    <property type="match status" value="1"/>
</dbReference>
<feature type="domain" description="Thiamine phosphate synthase/TenI" evidence="13">
    <location>
        <begin position="18"/>
        <end position="218"/>
    </location>
</feature>
<dbReference type="eggNOG" id="COG0352">
    <property type="taxonomic scope" value="Bacteria"/>
</dbReference>
<feature type="binding site" evidence="10">
    <location>
        <position position="127"/>
    </location>
    <ligand>
        <name>4-amino-2-methyl-5-(diphosphooxymethyl)pyrimidine</name>
        <dbReference type="ChEBI" id="CHEBI:57841"/>
    </ligand>
</feature>
<feature type="binding site" evidence="10">
    <location>
        <position position="195"/>
    </location>
    <ligand>
        <name>2-[(2R,5Z)-2-carboxy-4-methylthiazol-5(2H)-ylidene]ethyl phosphate</name>
        <dbReference type="ChEBI" id="CHEBI:62899"/>
    </ligand>
</feature>
<evidence type="ECO:0000256" key="3">
    <source>
        <dbReference type="ARBA" id="ARBA00022679"/>
    </source>
</evidence>
<evidence type="ECO:0000313" key="15">
    <source>
        <dbReference type="Proteomes" id="UP000029033"/>
    </source>
</evidence>
<sequence length="240" mass="25163">MSNYPYASMRDQYDLSAYFVVGPQDTKGRPVAGVVDEALKGGATFIQLRAKPGDAADITAAARQIAQVIADNGKSESVPFVIDDRVDVAWQCRYLGIKVDGVHIGQTDMQPQAARALLGDDAIIGLSAELVAQVRAANDLPEGCIDYLGAGPLHATITKPDAAVVEADGTRHTLDEAQINALCAASAYPIVVGGGVHADDVPMLARTKAAGWFVVSAIAGAPDPLAATRELVEAWKENRA</sequence>
<dbReference type="InterPro" id="IPR034291">
    <property type="entry name" value="TMP_synthase"/>
</dbReference>
<dbReference type="InterPro" id="IPR036206">
    <property type="entry name" value="ThiamineP_synth_sf"/>
</dbReference>
<dbReference type="HAMAP" id="MF_00097">
    <property type="entry name" value="TMP_synthase"/>
    <property type="match status" value="1"/>
</dbReference>
<feature type="binding site" evidence="10">
    <location>
        <position position="159"/>
    </location>
    <ligand>
        <name>4-amino-2-methyl-5-(diphosphooxymethyl)pyrimidine</name>
        <dbReference type="ChEBI" id="CHEBI:57841"/>
    </ligand>
</feature>
<dbReference type="Gene3D" id="3.20.20.70">
    <property type="entry name" value="Aldolase class I"/>
    <property type="match status" value="1"/>
</dbReference>
<dbReference type="UniPathway" id="UPA00060">
    <property type="reaction ID" value="UER00141"/>
</dbReference>
<evidence type="ECO:0000313" key="14">
    <source>
        <dbReference type="EMBL" id="KFI94797.1"/>
    </source>
</evidence>
<evidence type="ECO:0000256" key="5">
    <source>
        <dbReference type="ARBA" id="ARBA00022842"/>
    </source>
</evidence>
<protein>
    <recommendedName>
        <fullName evidence="10">Thiamine-phosphate synthase</fullName>
        <shortName evidence="10">TP synthase</shortName>
        <shortName evidence="10">TPS</shortName>
        <ecNumber evidence="10">2.5.1.3</ecNumber>
    </recommendedName>
    <alternativeName>
        <fullName evidence="10">Thiamine-phosphate pyrophosphorylase</fullName>
        <shortName evidence="10">TMP pyrophosphorylase</shortName>
        <shortName evidence="10">TMP-PPase</shortName>
    </alternativeName>
</protein>
<dbReference type="EMBL" id="JGZO01000006">
    <property type="protein sequence ID" value="KFI94797.1"/>
    <property type="molecule type" value="Genomic_DNA"/>
</dbReference>
<evidence type="ECO:0000256" key="9">
    <source>
        <dbReference type="ARBA" id="ARBA00047883"/>
    </source>
</evidence>
<dbReference type="AlphaFoldDB" id="A0A087DGZ7"/>
<evidence type="ECO:0000256" key="8">
    <source>
        <dbReference type="ARBA" id="ARBA00047851"/>
    </source>
</evidence>